<dbReference type="Proteomes" id="UP000430519">
    <property type="component" value="Unassembled WGS sequence"/>
</dbReference>
<feature type="active site" description="Charge relay system" evidence="5 6">
    <location>
        <position position="158"/>
    </location>
</feature>
<dbReference type="InterPro" id="IPR022398">
    <property type="entry name" value="Peptidase_S8_His-AS"/>
</dbReference>
<keyword evidence="11" id="KW-1185">Reference proteome</keyword>
<keyword evidence="3 6" id="KW-0378">Hydrolase</keyword>
<evidence type="ECO:0000313" key="11">
    <source>
        <dbReference type="Proteomes" id="UP000430519"/>
    </source>
</evidence>
<evidence type="ECO:0000259" key="8">
    <source>
        <dbReference type="Pfam" id="PF00082"/>
    </source>
</evidence>
<dbReference type="PANTHER" id="PTHR43806:SF11">
    <property type="entry name" value="CEREVISIN-RELATED"/>
    <property type="match status" value="1"/>
</dbReference>
<dbReference type="AlphaFoldDB" id="A0A6I4YKZ6"/>
<evidence type="ECO:0000256" key="6">
    <source>
        <dbReference type="PROSITE-ProRule" id="PRU01240"/>
    </source>
</evidence>
<evidence type="ECO:0000256" key="3">
    <source>
        <dbReference type="ARBA" id="ARBA00022801"/>
    </source>
</evidence>
<dbReference type="Pfam" id="PF00082">
    <property type="entry name" value="Peptidase_S8"/>
    <property type="match status" value="1"/>
</dbReference>
<dbReference type="PRINTS" id="PR00723">
    <property type="entry name" value="SUBTILISIN"/>
</dbReference>
<feature type="domain" description="Fervidolysin-like N-terminal prodomain" evidence="9">
    <location>
        <begin position="30"/>
        <end position="108"/>
    </location>
</feature>
<dbReference type="CDD" id="cd07473">
    <property type="entry name" value="Peptidases_S8_Subtilisin_like"/>
    <property type="match status" value="1"/>
</dbReference>
<feature type="chain" id="PRO_5026361838" evidence="7">
    <location>
        <begin position="25"/>
        <end position="442"/>
    </location>
</feature>
<sequence>MNRTRLFGLLTLSVLLAACGQTPAQLTPDATQAAAPAFVDGELLVQLKGGVSSQALNSLSALGVQSVETLATVNGAALLRARITDGQGVTAKAQQLQASGLVRFAEPNWTYQTQALPSDSYYTNGTLWGMKGNFGSGAETAWAAGKTGSDNVYVGIIDEGYQFDHPDLRGNAWLNPFDPVDGKDNDGNGYVDDTRGWDFANNDSSVYDGGTRGSLDAHGTHVAGTIGGTANDGGVVGVNHNVTFISGKFLGRRGGNTADAIKAVDYFTDLKTRHGLNIVATNNSWGGGGYSQAMYEAIVRGAKANILFVAAAGNSGTNNDTTASYPSNYDTTAGAGYDSVIAVAAIDKAGALASFSQYGKTSVDIGAPGVAITSSVPYSKYSSYNGTSMATPHVTGGVALYASLNPNATAAQIRAAILGSATPTASLNGKTVTGGRLNVSGF</sequence>
<keyword evidence="7" id="KW-0732">Signal</keyword>
<evidence type="ECO:0000313" key="10">
    <source>
        <dbReference type="EMBL" id="MXV18195.1"/>
    </source>
</evidence>
<dbReference type="Gene3D" id="3.40.50.200">
    <property type="entry name" value="Peptidase S8/S53 domain"/>
    <property type="match status" value="1"/>
</dbReference>
<evidence type="ECO:0000259" key="9">
    <source>
        <dbReference type="Pfam" id="PF22148"/>
    </source>
</evidence>
<feature type="domain" description="Peptidase S8/S53" evidence="8">
    <location>
        <begin position="150"/>
        <end position="424"/>
    </location>
</feature>
<proteinExistence type="inferred from homology"/>
<comment type="similarity">
    <text evidence="1 6">Belongs to the peptidase S8 family.</text>
</comment>
<reference evidence="10 11" key="1">
    <citation type="submission" date="2019-11" db="EMBL/GenBank/DDBJ databases">
        <title>Genome sequence of Deinococcus xianganensis Y35, AI-2 producing algicidal bacterium, isolated from lake water.</title>
        <authorList>
            <person name="Li Y."/>
        </authorList>
    </citation>
    <scope>NUCLEOTIDE SEQUENCE [LARGE SCALE GENOMIC DNA]</scope>
    <source>
        <strain evidence="10 11">Y35</strain>
    </source>
</reference>
<protein>
    <submittedName>
        <fullName evidence="10">S8 family serine peptidase</fullName>
    </submittedName>
</protein>
<dbReference type="PROSITE" id="PS00137">
    <property type="entry name" value="SUBTILASE_HIS"/>
    <property type="match status" value="1"/>
</dbReference>
<evidence type="ECO:0000256" key="1">
    <source>
        <dbReference type="ARBA" id="ARBA00011073"/>
    </source>
</evidence>
<dbReference type="InterPro" id="IPR023828">
    <property type="entry name" value="Peptidase_S8_Ser-AS"/>
</dbReference>
<dbReference type="GO" id="GO:0006508">
    <property type="term" value="P:proteolysis"/>
    <property type="evidence" value="ECO:0007669"/>
    <property type="project" value="UniProtKB-KW"/>
</dbReference>
<feature type="active site" description="Charge relay system" evidence="5 6">
    <location>
        <position position="218"/>
    </location>
</feature>
<evidence type="ECO:0000256" key="7">
    <source>
        <dbReference type="SAM" id="SignalP"/>
    </source>
</evidence>
<dbReference type="InterPro" id="IPR015500">
    <property type="entry name" value="Peptidase_S8_subtilisin-rel"/>
</dbReference>
<dbReference type="InterPro" id="IPR036852">
    <property type="entry name" value="Peptidase_S8/S53_dom_sf"/>
</dbReference>
<accession>A0A6I4YKZ6</accession>
<evidence type="ECO:0000256" key="5">
    <source>
        <dbReference type="PIRSR" id="PIRSR615500-1"/>
    </source>
</evidence>
<keyword evidence="2 6" id="KW-0645">Protease</keyword>
<dbReference type="InterPro" id="IPR054399">
    <property type="entry name" value="Fervidolysin-like_N_prodom"/>
</dbReference>
<feature type="signal peptide" evidence="7">
    <location>
        <begin position="1"/>
        <end position="24"/>
    </location>
</feature>
<gene>
    <name evidence="10" type="ORF">GLX28_00895</name>
</gene>
<dbReference type="PROSITE" id="PS00138">
    <property type="entry name" value="SUBTILASE_SER"/>
    <property type="match status" value="1"/>
</dbReference>
<dbReference type="RefSeq" id="WP_160975893.1">
    <property type="nucleotide sequence ID" value="NZ_WVHK01000002.1"/>
</dbReference>
<dbReference type="PROSITE" id="PS51892">
    <property type="entry name" value="SUBTILASE"/>
    <property type="match status" value="1"/>
</dbReference>
<feature type="active site" description="Charge relay system" evidence="5 6">
    <location>
        <position position="388"/>
    </location>
</feature>
<dbReference type="InterPro" id="IPR050131">
    <property type="entry name" value="Peptidase_S8_subtilisin-like"/>
</dbReference>
<evidence type="ECO:0000256" key="2">
    <source>
        <dbReference type="ARBA" id="ARBA00022670"/>
    </source>
</evidence>
<dbReference type="SUPFAM" id="SSF52743">
    <property type="entry name" value="Subtilisin-like"/>
    <property type="match status" value="1"/>
</dbReference>
<dbReference type="PANTHER" id="PTHR43806">
    <property type="entry name" value="PEPTIDASE S8"/>
    <property type="match status" value="1"/>
</dbReference>
<dbReference type="EMBL" id="WVHK01000002">
    <property type="protein sequence ID" value="MXV18195.1"/>
    <property type="molecule type" value="Genomic_DNA"/>
</dbReference>
<dbReference type="InterPro" id="IPR000209">
    <property type="entry name" value="Peptidase_S8/S53_dom"/>
</dbReference>
<keyword evidence="4 6" id="KW-0720">Serine protease</keyword>
<evidence type="ECO:0000256" key="4">
    <source>
        <dbReference type="ARBA" id="ARBA00022825"/>
    </source>
</evidence>
<dbReference type="Pfam" id="PF22148">
    <property type="entry name" value="Fervidolysin_NPro-like"/>
    <property type="match status" value="1"/>
</dbReference>
<dbReference type="GO" id="GO:0004252">
    <property type="term" value="F:serine-type endopeptidase activity"/>
    <property type="evidence" value="ECO:0007669"/>
    <property type="project" value="UniProtKB-UniRule"/>
</dbReference>
<organism evidence="10 11">
    <name type="scientific">Deinococcus xianganensis</name>
    <dbReference type="NCBI Taxonomy" id="1507289"/>
    <lineage>
        <taxon>Bacteria</taxon>
        <taxon>Thermotogati</taxon>
        <taxon>Deinococcota</taxon>
        <taxon>Deinococci</taxon>
        <taxon>Deinococcales</taxon>
        <taxon>Deinococcaceae</taxon>
        <taxon>Deinococcus</taxon>
    </lineage>
</organism>
<comment type="caution">
    <text evidence="10">The sequence shown here is derived from an EMBL/GenBank/DDBJ whole genome shotgun (WGS) entry which is preliminary data.</text>
</comment>
<dbReference type="InterPro" id="IPR034204">
    <property type="entry name" value="PfSUB1-like_cat_dom"/>
</dbReference>
<dbReference type="PROSITE" id="PS51257">
    <property type="entry name" value="PROKAR_LIPOPROTEIN"/>
    <property type="match status" value="1"/>
</dbReference>
<name>A0A6I4YKZ6_9DEIO</name>